<dbReference type="EMBL" id="LK032568">
    <property type="protein sequence ID" value="CDY43765.1"/>
    <property type="molecule type" value="Genomic_DNA"/>
</dbReference>
<gene>
    <name evidence="2" type="primary">BnaA06g23010D</name>
    <name evidence="2" type="ORF">GSBRNA2T00077263001</name>
</gene>
<proteinExistence type="predicted"/>
<protein>
    <submittedName>
        <fullName evidence="2">BnaA06g23010D protein</fullName>
    </submittedName>
</protein>
<evidence type="ECO:0000313" key="2">
    <source>
        <dbReference type="EMBL" id="CDY43765.1"/>
    </source>
</evidence>
<dbReference type="Gramene" id="CDY43765">
    <property type="protein sequence ID" value="CDY43765"/>
    <property type="gene ID" value="GSBRNA2T00077263001"/>
</dbReference>
<evidence type="ECO:0000313" key="3">
    <source>
        <dbReference type="Proteomes" id="UP000028999"/>
    </source>
</evidence>
<dbReference type="PaxDb" id="3708-A0A078HYV3"/>
<accession>A0A078HYV3</accession>
<organism evidence="2 3">
    <name type="scientific">Brassica napus</name>
    <name type="common">Rape</name>
    <dbReference type="NCBI Taxonomy" id="3708"/>
    <lineage>
        <taxon>Eukaryota</taxon>
        <taxon>Viridiplantae</taxon>
        <taxon>Streptophyta</taxon>
        <taxon>Embryophyta</taxon>
        <taxon>Tracheophyta</taxon>
        <taxon>Spermatophyta</taxon>
        <taxon>Magnoliopsida</taxon>
        <taxon>eudicotyledons</taxon>
        <taxon>Gunneridae</taxon>
        <taxon>Pentapetalae</taxon>
        <taxon>rosids</taxon>
        <taxon>malvids</taxon>
        <taxon>Brassicales</taxon>
        <taxon>Brassicaceae</taxon>
        <taxon>Brassiceae</taxon>
        <taxon>Brassica</taxon>
    </lineage>
</organism>
<name>A0A078HYV3_BRANA</name>
<dbReference type="AlphaFoldDB" id="A0A078HYV3"/>
<feature type="region of interest" description="Disordered" evidence="1">
    <location>
        <begin position="1"/>
        <end position="22"/>
    </location>
</feature>
<sequence>MRRERGIAKRRCSVPTRSPCCA</sequence>
<reference evidence="2 3" key="1">
    <citation type="journal article" date="2014" name="Science">
        <title>Plant genetics. Early allopolyploid evolution in the post-Neolithic Brassica napus oilseed genome.</title>
        <authorList>
            <person name="Chalhoub B."/>
            <person name="Denoeud F."/>
            <person name="Liu S."/>
            <person name="Parkin I.A."/>
            <person name="Tang H."/>
            <person name="Wang X."/>
            <person name="Chiquet J."/>
            <person name="Belcram H."/>
            <person name="Tong C."/>
            <person name="Samans B."/>
            <person name="Correa M."/>
            <person name="Da Silva C."/>
            <person name="Just J."/>
            <person name="Falentin C."/>
            <person name="Koh C.S."/>
            <person name="Le Clainche I."/>
            <person name="Bernard M."/>
            <person name="Bento P."/>
            <person name="Noel B."/>
            <person name="Labadie K."/>
            <person name="Alberti A."/>
            <person name="Charles M."/>
            <person name="Arnaud D."/>
            <person name="Guo H."/>
            <person name="Daviaud C."/>
            <person name="Alamery S."/>
            <person name="Jabbari K."/>
            <person name="Zhao M."/>
            <person name="Edger P.P."/>
            <person name="Chelaifa H."/>
            <person name="Tack D."/>
            <person name="Lassalle G."/>
            <person name="Mestiri I."/>
            <person name="Schnel N."/>
            <person name="Le Paslier M.C."/>
            <person name="Fan G."/>
            <person name="Renault V."/>
            <person name="Bayer P.E."/>
            <person name="Golicz A.A."/>
            <person name="Manoli S."/>
            <person name="Lee T.H."/>
            <person name="Thi V.H."/>
            <person name="Chalabi S."/>
            <person name="Hu Q."/>
            <person name="Fan C."/>
            <person name="Tollenaere R."/>
            <person name="Lu Y."/>
            <person name="Battail C."/>
            <person name="Shen J."/>
            <person name="Sidebottom C.H."/>
            <person name="Wang X."/>
            <person name="Canaguier A."/>
            <person name="Chauveau A."/>
            <person name="Berard A."/>
            <person name="Deniot G."/>
            <person name="Guan M."/>
            <person name="Liu Z."/>
            <person name="Sun F."/>
            <person name="Lim Y.P."/>
            <person name="Lyons E."/>
            <person name="Town C.D."/>
            <person name="Bancroft I."/>
            <person name="Wang X."/>
            <person name="Meng J."/>
            <person name="Ma J."/>
            <person name="Pires J.C."/>
            <person name="King G.J."/>
            <person name="Brunel D."/>
            <person name="Delourme R."/>
            <person name="Renard M."/>
            <person name="Aury J.M."/>
            <person name="Adams K.L."/>
            <person name="Batley J."/>
            <person name="Snowdon R.J."/>
            <person name="Tost J."/>
            <person name="Edwards D."/>
            <person name="Zhou Y."/>
            <person name="Hua W."/>
            <person name="Sharpe A.G."/>
            <person name="Paterson A.H."/>
            <person name="Guan C."/>
            <person name="Wincker P."/>
        </authorList>
    </citation>
    <scope>NUCLEOTIDE SEQUENCE [LARGE SCALE GENOMIC DNA]</scope>
    <source>
        <strain evidence="3">cv. Darmor-bzh</strain>
    </source>
</reference>
<dbReference type="Proteomes" id="UP000028999">
    <property type="component" value="Unassembled WGS sequence"/>
</dbReference>
<evidence type="ECO:0000256" key="1">
    <source>
        <dbReference type="SAM" id="MobiDB-lite"/>
    </source>
</evidence>
<keyword evidence="3" id="KW-1185">Reference proteome</keyword>